<evidence type="ECO:0000256" key="4">
    <source>
        <dbReference type="ARBA" id="ARBA00023125"/>
    </source>
</evidence>
<dbReference type="GO" id="GO:0032993">
    <property type="term" value="C:protein-DNA complex"/>
    <property type="evidence" value="ECO:0007669"/>
    <property type="project" value="TreeGrafter"/>
</dbReference>
<sequence length="297" mass="33699">MNLKKIVYFCKVVETGNASQAAKLLFVASTAISMQITALEKELGGELFDRGNRPMELTKLGRYFYPRAQEILYYFNKLEKDTQEFVKDKSSTLNIGFTRSVMFNLLPAAIKRFKEVNSNVQINLKEMLSEYQSDFILDEKIDIGVTRELSGDEFIAKDLNHELLMVDPFMAAIPRDHYLATQSYLTLKEFTSLPFISYPDNENSGFSKKLMEMFAANQCQPVIAYRAIEIHTALALVSAGLGVTLVGKSTIPNNRQDILFLPIQDINALSYIYCVSRMQDANPNIPLFLDLLREIAL</sequence>
<reference evidence="7" key="1">
    <citation type="submission" date="2020-11" db="EMBL/GenBank/DDBJ databases">
        <authorList>
            <person name="Lee S.D."/>
        </authorList>
    </citation>
    <scope>NUCLEOTIDE SEQUENCE</scope>
    <source>
        <strain evidence="7">SAP-2</strain>
    </source>
</reference>
<evidence type="ECO:0000256" key="5">
    <source>
        <dbReference type="ARBA" id="ARBA00023163"/>
    </source>
</evidence>
<dbReference type="Gene3D" id="1.10.10.10">
    <property type="entry name" value="Winged helix-like DNA-binding domain superfamily/Winged helix DNA-binding domain"/>
    <property type="match status" value="1"/>
</dbReference>
<dbReference type="SUPFAM" id="SSF46785">
    <property type="entry name" value="Winged helix' DNA-binding domain"/>
    <property type="match status" value="1"/>
</dbReference>
<gene>
    <name evidence="7" type="ORF">ITX54_19300</name>
</gene>
<keyword evidence="5" id="KW-0804">Transcription</keyword>
<dbReference type="PANTHER" id="PTHR30346">
    <property type="entry name" value="TRANSCRIPTIONAL DUAL REGULATOR HCAR-RELATED"/>
    <property type="match status" value="1"/>
</dbReference>
<keyword evidence="3" id="KW-0805">Transcription regulation</keyword>
<dbReference type="SUPFAM" id="SSF53850">
    <property type="entry name" value="Periplasmic binding protein-like II"/>
    <property type="match status" value="1"/>
</dbReference>
<evidence type="ECO:0000256" key="1">
    <source>
        <dbReference type="ARBA" id="ARBA00009437"/>
    </source>
</evidence>
<evidence type="ECO:0000313" key="7">
    <source>
        <dbReference type="EMBL" id="MBF6638817.1"/>
    </source>
</evidence>
<dbReference type="InterPro" id="IPR005119">
    <property type="entry name" value="LysR_subst-bd"/>
</dbReference>
<accession>A0AA41BY58</accession>
<reference evidence="7" key="2">
    <citation type="submission" date="2022-09" db="EMBL/GenBank/DDBJ databases">
        <title>Rouxiella aceris sp. nov., isolated from tree sap and emended description of the genus Rhouxiella.</title>
        <authorList>
            <person name="Kim I.S."/>
        </authorList>
    </citation>
    <scope>NUCLEOTIDE SEQUENCE</scope>
    <source>
        <strain evidence="7">SAP-2</strain>
    </source>
</reference>
<evidence type="ECO:0000313" key="8">
    <source>
        <dbReference type="Proteomes" id="UP000705283"/>
    </source>
</evidence>
<dbReference type="Gene3D" id="3.40.190.10">
    <property type="entry name" value="Periplasmic binding protein-like II"/>
    <property type="match status" value="2"/>
</dbReference>
<dbReference type="Proteomes" id="UP000705283">
    <property type="component" value="Unassembled WGS sequence"/>
</dbReference>
<dbReference type="CDD" id="cd08414">
    <property type="entry name" value="PBP2_LTTR_aromatics_like"/>
    <property type="match status" value="1"/>
</dbReference>
<dbReference type="InterPro" id="IPR000847">
    <property type="entry name" value="LysR_HTH_N"/>
</dbReference>
<dbReference type="InterPro" id="IPR036390">
    <property type="entry name" value="WH_DNA-bd_sf"/>
</dbReference>
<organism evidence="7 8">
    <name type="scientific">Rouxiella silvae</name>
    <dbReference type="NCBI Taxonomy" id="1646373"/>
    <lineage>
        <taxon>Bacteria</taxon>
        <taxon>Pseudomonadati</taxon>
        <taxon>Pseudomonadota</taxon>
        <taxon>Gammaproteobacteria</taxon>
        <taxon>Enterobacterales</taxon>
        <taxon>Yersiniaceae</taxon>
        <taxon>Rouxiella</taxon>
    </lineage>
</organism>
<dbReference type="AlphaFoldDB" id="A0AA41BY58"/>
<dbReference type="Pfam" id="PF00126">
    <property type="entry name" value="HTH_1"/>
    <property type="match status" value="1"/>
</dbReference>
<protein>
    <submittedName>
        <fullName evidence="7">LysR family transcriptional regulator</fullName>
    </submittedName>
</protein>
<dbReference type="FunFam" id="1.10.10.10:FF:000001">
    <property type="entry name" value="LysR family transcriptional regulator"/>
    <property type="match status" value="1"/>
</dbReference>
<comment type="similarity">
    <text evidence="1">Belongs to the LysR transcriptional regulatory family.</text>
</comment>
<feature type="domain" description="HTH lysR-type" evidence="6">
    <location>
        <begin position="1"/>
        <end position="58"/>
    </location>
</feature>
<dbReference type="EMBL" id="JADMKS010000008">
    <property type="protein sequence ID" value="MBF6638817.1"/>
    <property type="molecule type" value="Genomic_DNA"/>
</dbReference>
<dbReference type="RefSeq" id="WP_194978603.1">
    <property type="nucleotide sequence ID" value="NZ_JADMKS010000008.1"/>
</dbReference>
<name>A0AA41BY58_9GAMM</name>
<dbReference type="InterPro" id="IPR036388">
    <property type="entry name" value="WH-like_DNA-bd_sf"/>
</dbReference>
<keyword evidence="4" id="KW-0238">DNA-binding</keyword>
<dbReference type="PANTHER" id="PTHR30346:SF17">
    <property type="entry name" value="LYSR FAMILY TRANSCRIPTIONAL REGULATOR"/>
    <property type="match status" value="1"/>
</dbReference>
<evidence type="ECO:0000256" key="3">
    <source>
        <dbReference type="ARBA" id="ARBA00023015"/>
    </source>
</evidence>
<evidence type="ECO:0000259" key="6">
    <source>
        <dbReference type="PROSITE" id="PS50931"/>
    </source>
</evidence>
<proteinExistence type="inferred from homology"/>
<evidence type="ECO:0000256" key="2">
    <source>
        <dbReference type="ARBA" id="ARBA00022491"/>
    </source>
</evidence>
<keyword evidence="2" id="KW-0678">Repressor</keyword>
<dbReference type="PROSITE" id="PS50931">
    <property type="entry name" value="HTH_LYSR"/>
    <property type="match status" value="1"/>
</dbReference>
<dbReference type="Pfam" id="PF03466">
    <property type="entry name" value="LysR_substrate"/>
    <property type="match status" value="1"/>
</dbReference>
<dbReference type="GO" id="GO:0003677">
    <property type="term" value="F:DNA binding"/>
    <property type="evidence" value="ECO:0007669"/>
    <property type="project" value="UniProtKB-KW"/>
</dbReference>
<dbReference type="GO" id="GO:0003700">
    <property type="term" value="F:DNA-binding transcription factor activity"/>
    <property type="evidence" value="ECO:0007669"/>
    <property type="project" value="InterPro"/>
</dbReference>
<comment type="caution">
    <text evidence="7">The sequence shown here is derived from an EMBL/GenBank/DDBJ whole genome shotgun (WGS) entry which is preliminary data.</text>
</comment>